<sequence length="273" mass="30579">MDGAKDVTTPMATSTPLILSDGSPLTDATTFRQLVGGLQYLSLTHPDISFTVNKLSQFMHRPTESHWHPLKCLLRYLKGTIFHRILFRRSASSRLYAFSDDDWAGDRDDCKSTTGYVIYLGGNLISWSSRKQRSVARSSTEAEYRAIASTTAELAWLQSLLHELGVSSMDKPTISCDNIGATFYSVNPVLHSRMKHIELDFQFVRDRVNRGLLQVSHVSTQDQLADVLTKALPRPRFQLLRSKIGVSDGTTVLRGRKRESSSQHIDCLSTSLS</sequence>
<dbReference type="PANTHER" id="PTHR11439">
    <property type="entry name" value="GAG-POL-RELATED RETROTRANSPOSON"/>
    <property type="match status" value="1"/>
</dbReference>
<name>A0A540MKD8_MALBA</name>
<keyword evidence="2" id="KW-1185">Reference proteome</keyword>
<accession>A0A540MKD8</accession>
<dbReference type="AlphaFoldDB" id="A0A540MKD8"/>
<dbReference type="CDD" id="cd09272">
    <property type="entry name" value="RNase_HI_RT_Ty1"/>
    <property type="match status" value="1"/>
</dbReference>
<gene>
    <name evidence="1" type="ORF">C1H46_015172</name>
</gene>
<protein>
    <recommendedName>
        <fullName evidence="3">Reverse transcriptase Ty1/copia-type domain-containing protein</fullName>
    </recommendedName>
</protein>
<comment type="caution">
    <text evidence="1">The sequence shown here is derived from an EMBL/GenBank/DDBJ whole genome shotgun (WGS) entry which is preliminary data.</text>
</comment>
<dbReference type="InterPro" id="IPR043502">
    <property type="entry name" value="DNA/RNA_pol_sf"/>
</dbReference>
<reference evidence="1 2" key="1">
    <citation type="journal article" date="2019" name="G3 (Bethesda)">
        <title>Sequencing of a Wild Apple (Malus baccata) Genome Unravels the Differences Between Cultivated and Wild Apple Species Regarding Disease Resistance and Cold Tolerance.</title>
        <authorList>
            <person name="Chen X."/>
        </authorList>
    </citation>
    <scope>NUCLEOTIDE SEQUENCE [LARGE SCALE GENOMIC DNA]</scope>
    <source>
        <strain evidence="2">cv. Shandingzi</strain>
        <tissue evidence="1">Leaves</tissue>
    </source>
</reference>
<evidence type="ECO:0000313" key="2">
    <source>
        <dbReference type="Proteomes" id="UP000315295"/>
    </source>
</evidence>
<evidence type="ECO:0008006" key="3">
    <source>
        <dbReference type="Google" id="ProtNLM"/>
    </source>
</evidence>
<dbReference type="EMBL" id="VIEB01000239">
    <property type="protein sequence ID" value="TQD99258.1"/>
    <property type="molecule type" value="Genomic_DNA"/>
</dbReference>
<evidence type="ECO:0000313" key="1">
    <source>
        <dbReference type="EMBL" id="TQD99258.1"/>
    </source>
</evidence>
<dbReference type="Proteomes" id="UP000315295">
    <property type="component" value="Unassembled WGS sequence"/>
</dbReference>
<dbReference type="PANTHER" id="PTHR11439:SF450">
    <property type="entry name" value="REVERSE TRANSCRIPTASE TY1_COPIA-TYPE DOMAIN-CONTAINING PROTEIN"/>
    <property type="match status" value="1"/>
</dbReference>
<dbReference type="SUPFAM" id="SSF56672">
    <property type="entry name" value="DNA/RNA polymerases"/>
    <property type="match status" value="1"/>
</dbReference>
<organism evidence="1 2">
    <name type="scientific">Malus baccata</name>
    <name type="common">Siberian crab apple</name>
    <name type="synonym">Pyrus baccata</name>
    <dbReference type="NCBI Taxonomy" id="106549"/>
    <lineage>
        <taxon>Eukaryota</taxon>
        <taxon>Viridiplantae</taxon>
        <taxon>Streptophyta</taxon>
        <taxon>Embryophyta</taxon>
        <taxon>Tracheophyta</taxon>
        <taxon>Spermatophyta</taxon>
        <taxon>Magnoliopsida</taxon>
        <taxon>eudicotyledons</taxon>
        <taxon>Gunneridae</taxon>
        <taxon>Pentapetalae</taxon>
        <taxon>rosids</taxon>
        <taxon>fabids</taxon>
        <taxon>Rosales</taxon>
        <taxon>Rosaceae</taxon>
        <taxon>Amygdaloideae</taxon>
        <taxon>Maleae</taxon>
        <taxon>Malus</taxon>
    </lineage>
</organism>
<proteinExistence type="predicted"/>
<dbReference type="STRING" id="106549.A0A540MKD8"/>